<accession>A0A0B2S681</accession>
<dbReference type="EMBL" id="KN646123">
    <property type="protein sequence ID" value="KHN39757.1"/>
    <property type="molecule type" value="Genomic_DNA"/>
</dbReference>
<organism evidence="1">
    <name type="scientific">Glycine soja</name>
    <name type="common">Wild soybean</name>
    <dbReference type="NCBI Taxonomy" id="3848"/>
    <lineage>
        <taxon>Eukaryota</taxon>
        <taxon>Viridiplantae</taxon>
        <taxon>Streptophyta</taxon>
        <taxon>Embryophyta</taxon>
        <taxon>Tracheophyta</taxon>
        <taxon>Spermatophyta</taxon>
        <taxon>Magnoliopsida</taxon>
        <taxon>eudicotyledons</taxon>
        <taxon>Gunneridae</taxon>
        <taxon>Pentapetalae</taxon>
        <taxon>rosids</taxon>
        <taxon>fabids</taxon>
        <taxon>Fabales</taxon>
        <taxon>Fabaceae</taxon>
        <taxon>Papilionoideae</taxon>
        <taxon>50 kb inversion clade</taxon>
        <taxon>NPAAA clade</taxon>
        <taxon>indigoferoid/millettioid clade</taxon>
        <taxon>Phaseoleae</taxon>
        <taxon>Glycine</taxon>
        <taxon>Glycine subgen. Soja</taxon>
    </lineage>
</organism>
<sequence length="94" mass="10701">MEAISIQVENFAEFFSSCFQSLSVKEMEACVREYVEGKKHRLMGKQIVAVDQVVFQATKVLTQWSGAQAMEKSLDVQRDRELVVALGLRRKMTS</sequence>
<gene>
    <name evidence="1" type="ORF">glysoja_048100</name>
</gene>
<proteinExistence type="predicted"/>
<protein>
    <submittedName>
        <fullName evidence="1">Uncharacterized protein</fullName>
    </submittedName>
</protein>
<dbReference type="AlphaFoldDB" id="A0A0B2S681"/>
<dbReference type="Proteomes" id="UP000053555">
    <property type="component" value="Unassembled WGS sequence"/>
</dbReference>
<evidence type="ECO:0000313" key="1">
    <source>
        <dbReference type="EMBL" id="KHN39757.1"/>
    </source>
</evidence>
<reference evidence="1" key="1">
    <citation type="submission" date="2014-07" db="EMBL/GenBank/DDBJ databases">
        <title>Identification of a novel salt tolerance gene in wild soybean by whole-genome sequencing.</title>
        <authorList>
            <person name="Lam H.-M."/>
            <person name="Qi X."/>
            <person name="Li M.-W."/>
            <person name="Liu X."/>
            <person name="Xie M."/>
            <person name="Ni M."/>
            <person name="Xu X."/>
        </authorList>
    </citation>
    <scope>NUCLEOTIDE SEQUENCE [LARGE SCALE GENOMIC DNA]</scope>
    <source>
        <tissue evidence="1">Root</tissue>
    </source>
</reference>
<name>A0A0B2S681_GLYSO</name>